<protein>
    <recommendedName>
        <fullName evidence="4">Lipoprotein</fullName>
    </recommendedName>
</protein>
<dbReference type="EMBL" id="FODE01000017">
    <property type="protein sequence ID" value="SEN80222.1"/>
    <property type="molecule type" value="Genomic_DNA"/>
</dbReference>
<name>A0A1H8JHR4_9RHOB</name>
<evidence type="ECO:0008006" key="4">
    <source>
        <dbReference type="Google" id="ProtNLM"/>
    </source>
</evidence>
<evidence type="ECO:0000256" key="1">
    <source>
        <dbReference type="SAM" id="SignalP"/>
    </source>
</evidence>
<dbReference type="RefSeq" id="WP_170851832.1">
    <property type="nucleotide sequence ID" value="NZ_CP067124.1"/>
</dbReference>
<accession>A0A1H8JHR4</accession>
<organism evidence="2 3">
    <name type="scientific">Paracoccus alcaliphilus</name>
    <dbReference type="NCBI Taxonomy" id="34002"/>
    <lineage>
        <taxon>Bacteria</taxon>
        <taxon>Pseudomonadati</taxon>
        <taxon>Pseudomonadota</taxon>
        <taxon>Alphaproteobacteria</taxon>
        <taxon>Rhodobacterales</taxon>
        <taxon>Paracoccaceae</taxon>
        <taxon>Paracoccus</taxon>
    </lineage>
</organism>
<dbReference type="STRING" id="34002.SAMN04489859_101749"/>
<proteinExistence type="predicted"/>
<evidence type="ECO:0000313" key="2">
    <source>
        <dbReference type="EMBL" id="SEN80222.1"/>
    </source>
</evidence>
<keyword evidence="3" id="KW-1185">Reference proteome</keyword>
<feature type="signal peptide" evidence="1">
    <location>
        <begin position="1"/>
        <end position="23"/>
    </location>
</feature>
<sequence length="51" mass="5143">MSKKIVLGLVLLSGLAACQQQPAADVYVPTAPAATAPAPITTEPVYSGKFG</sequence>
<dbReference type="AlphaFoldDB" id="A0A1H8JHR4"/>
<dbReference type="Proteomes" id="UP000199054">
    <property type="component" value="Unassembled WGS sequence"/>
</dbReference>
<gene>
    <name evidence="2" type="ORF">SAMN04489859_101749</name>
</gene>
<evidence type="ECO:0000313" key="3">
    <source>
        <dbReference type="Proteomes" id="UP000199054"/>
    </source>
</evidence>
<keyword evidence="1" id="KW-0732">Signal</keyword>
<reference evidence="2 3" key="1">
    <citation type="submission" date="2016-10" db="EMBL/GenBank/DDBJ databases">
        <authorList>
            <person name="de Groot N.N."/>
        </authorList>
    </citation>
    <scope>NUCLEOTIDE SEQUENCE [LARGE SCALE GENOMIC DNA]</scope>
    <source>
        <strain evidence="2 3">DSM 8512</strain>
    </source>
</reference>
<dbReference type="PROSITE" id="PS51257">
    <property type="entry name" value="PROKAR_LIPOPROTEIN"/>
    <property type="match status" value="1"/>
</dbReference>
<feature type="chain" id="PRO_5011611223" description="Lipoprotein" evidence="1">
    <location>
        <begin position="24"/>
        <end position="51"/>
    </location>
</feature>